<feature type="domain" description="ABM" evidence="1">
    <location>
        <begin position="1"/>
        <end position="64"/>
    </location>
</feature>
<name>A0A1H7PNT8_STRJI</name>
<evidence type="ECO:0000259" key="1">
    <source>
        <dbReference type="Pfam" id="PF03992"/>
    </source>
</evidence>
<keyword evidence="3" id="KW-1185">Reference proteome</keyword>
<dbReference type="STRING" id="235985.SAMN05414137_10834"/>
<dbReference type="RefSeq" id="WP_042447755.1">
    <property type="nucleotide sequence ID" value="NZ_BBPN01000013.1"/>
</dbReference>
<evidence type="ECO:0000313" key="2">
    <source>
        <dbReference type="EMBL" id="SEL37064.1"/>
    </source>
</evidence>
<dbReference type="EMBL" id="FOAZ01000008">
    <property type="protein sequence ID" value="SEL37064.1"/>
    <property type="molecule type" value="Genomic_DNA"/>
</dbReference>
<proteinExistence type="predicted"/>
<protein>
    <recommendedName>
        <fullName evidence="1">ABM domain-containing protein</fullName>
    </recommendedName>
</protein>
<reference evidence="3" key="1">
    <citation type="submission" date="2016-10" db="EMBL/GenBank/DDBJ databases">
        <authorList>
            <person name="Varghese N."/>
        </authorList>
    </citation>
    <scope>NUCLEOTIDE SEQUENCE [LARGE SCALE GENOMIC DNA]</scope>
    <source>
        <strain evidence="3">DSM 45096 / BCRC 16803 / CGMCC 4.1857 / CIP 109030 / JCM 12277 / KCTC 19219 / NBRC 100920 / 33214</strain>
    </source>
</reference>
<dbReference type="eggNOG" id="COG2329">
    <property type="taxonomic scope" value="Bacteria"/>
</dbReference>
<dbReference type="SUPFAM" id="SSF54909">
    <property type="entry name" value="Dimeric alpha+beta barrel"/>
    <property type="match status" value="2"/>
</dbReference>
<sequence length="202" mass="22072">MYVRTTYVTGDPGKIDQALDGLLVEAVKLLSDQPGYRGYGLFADREIGKIAMGSWWETLEDSQSSNEHLQQRRGELLAPFASSLSMMTLEVLAFTPNMQVEAGAGFRLGRFQMPPDHLDRMAEQFRTAGLPAFEATPGFVGGSLLADRRTGMGSVGTLWSTHEALVASRSAQSAARAKATSNVPFNVIALEEFEVVIVDRRD</sequence>
<dbReference type="InterPro" id="IPR011008">
    <property type="entry name" value="Dimeric_a/b-barrel"/>
</dbReference>
<dbReference type="OrthoDB" id="5182530at2"/>
<evidence type="ECO:0000313" key="3">
    <source>
        <dbReference type="Proteomes" id="UP000183015"/>
    </source>
</evidence>
<dbReference type="InterPro" id="IPR007138">
    <property type="entry name" value="ABM_dom"/>
</dbReference>
<dbReference type="Pfam" id="PF03992">
    <property type="entry name" value="ABM"/>
    <property type="match status" value="1"/>
</dbReference>
<accession>A0A1H7PNT8</accession>
<dbReference type="AlphaFoldDB" id="A0A1H7PNT8"/>
<dbReference type="Proteomes" id="UP000183015">
    <property type="component" value="Unassembled WGS sequence"/>
</dbReference>
<gene>
    <name evidence="2" type="ORF">SAMN05414137_10834</name>
</gene>
<organism evidence="2 3">
    <name type="scientific">Streptacidiphilus jiangxiensis</name>
    <dbReference type="NCBI Taxonomy" id="235985"/>
    <lineage>
        <taxon>Bacteria</taxon>
        <taxon>Bacillati</taxon>
        <taxon>Actinomycetota</taxon>
        <taxon>Actinomycetes</taxon>
        <taxon>Kitasatosporales</taxon>
        <taxon>Streptomycetaceae</taxon>
        <taxon>Streptacidiphilus</taxon>
    </lineage>
</organism>